<reference evidence="3 4" key="1">
    <citation type="submission" date="2014-09" db="EMBL/GenBank/DDBJ databases">
        <authorList>
            <person name="Ellenberger Sabrina"/>
        </authorList>
    </citation>
    <scope>NUCLEOTIDE SEQUENCE [LARGE SCALE GENOMIC DNA]</scope>
    <source>
        <strain evidence="3 4">CBS 412.66</strain>
    </source>
</reference>
<dbReference type="PANTHER" id="PTHR31058">
    <property type="entry name" value="ZINC FINGER C4H2 DOMAIN-CONTAINING PROTEIN"/>
    <property type="match status" value="1"/>
</dbReference>
<keyword evidence="4" id="KW-1185">Reference proteome</keyword>
<gene>
    <name evidence="3" type="primary">PARPA_06496.1 scaffold 22734</name>
</gene>
<dbReference type="InterPro" id="IPR018482">
    <property type="entry name" value="Znf-C4H2"/>
</dbReference>
<feature type="region of interest" description="Disordered" evidence="2">
    <location>
        <begin position="136"/>
        <end position="166"/>
    </location>
</feature>
<dbReference type="EMBL" id="LN728061">
    <property type="protein sequence ID" value="CEP12525.1"/>
    <property type="molecule type" value="Genomic_DNA"/>
</dbReference>
<dbReference type="OrthoDB" id="20865at2759"/>
<protein>
    <submittedName>
        <fullName evidence="3">Uncharacterized protein</fullName>
    </submittedName>
</protein>
<proteinExistence type="predicted"/>
<accession>A0A0B7NB23</accession>
<dbReference type="PANTHER" id="PTHR31058:SF2">
    <property type="entry name" value="ZINC FINGER C4H2 DOMAIN-CONTAINING PROTEIN"/>
    <property type="match status" value="1"/>
</dbReference>
<keyword evidence="1" id="KW-0175">Coiled coil</keyword>
<sequence>MSSTSSSKSDINDIEFQSNSLELLRSKTQALVDCKATLLSTTEMLDIKKNLLEETFAEKQKLQRERKLLQEMLQSITRDLISIAEVEQSLAKESEDLERSVNSIKVEQYEPLHDQVNEIRVQNGMSKLPHIQHELEAQMAKTLEDRRMKWQHEESDNKKKSNRSRR</sequence>
<feature type="coiled-coil region" evidence="1">
    <location>
        <begin position="45"/>
        <end position="79"/>
    </location>
</feature>
<name>A0A0B7NB23_9FUNG</name>
<organism evidence="3 4">
    <name type="scientific">Parasitella parasitica</name>
    <dbReference type="NCBI Taxonomy" id="35722"/>
    <lineage>
        <taxon>Eukaryota</taxon>
        <taxon>Fungi</taxon>
        <taxon>Fungi incertae sedis</taxon>
        <taxon>Mucoromycota</taxon>
        <taxon>Mucoromycotina</taxon>
        <taxon>Mucoromycetes</taxon>
        <taxon>Mucorales</taxon>
        <taxon>Mucorineae</taxon>
        <taxon>Mucoraceae</taxon>
        <taxon>Parasitella</taxon>
    </lineage>
</organism>
<dbReference type="Pfam" id="PF10146">
    <property type="entry name" value="zf-C4H2"/>
    <property type="match status" value="1"/>
</dbReference>
<dbReference type="AlphaFoldDB" id="A0A0B7NB23"/>
<dbReference type="GO" id="GO:0005634">
    <property type="term" value="C:nucleus"/>
    <property type="evidence" value="ECO:0007669"/>
    <property type="project" value="TreeGrafter"/>
</dbReference>
<dbReference type="Proteomes" id="UP000054107">
    <property type="component" value="Unassembled WGS sequence"/>
</dbReference>
<feature type="compositionally biased region" description="Basic and acidic residues" evidence="2">
    <location>
        <begin position="136"/>
        <end position="159"/>
    </location>
</feature>
<evidence type="ECO:0000256" key="1">
    <source>
        <dbReference type="SAM" id="Coils"/>
    </source>
</evidence>
<evidence type="ECO:0000256" key="2">
    <source>
        <dbReference type="SAM" id="MobiDB-lite"/>
    </source>
</evidence>
<evidence type="ECO:0000313" key="4">
    <source>
        <dbReference type="Proteomes" id="UP000054107"/>
    </source>
</evidence>
<evidence type="ECO:0000313" key="3">
    <source>
        <dbReference type="EMBL" id="CEP12525.1"/>
    </source>
</evidence>